<comment type="caution">
    <text evidence="3">The sequence shown here is derived from an EMBL/GenBank/DDBJ whole genome shotgun (WGS) entry which is preliminary data.</text>
</comment>
<evidence type="ECO:0000256" key="1">
    <source>
        <dbReference type="SAM" id="SignalP"/>
    </source>
</evidence>
<dbReference type="Proteomes" id="UP000663801">
    <property type="component" value="Unassembled WGS sequence"/>
</dbReference>
<dbReference type="Pfam" id="PF05048">
    <property type="entry name" value="NosD"/>
    <property type="match status" value="1"/>
</dbReference>
<feature type="domain" description="Periplasmic copper-binding protein NosD beta helix" evidence="2">
    <location>
        <begin position="243"/>
        <end position="366"/>
    </location>
</feature>
<accession>A0A938YQ12</accession>
<dbReference type="InterPro" id="IPR006626">
    <property type="entry name" value="PbH1"/>
</dbReference>
<protein>
    <submittedName>
        <fullName evidence="3">Right-handed parallel beta-helix repeat-containing protein</fullName>
    </submittedName>
</protein>
<evidence type="ECO:0000259" key="2">
    <source>
        <dbReference type="Pfam" id="PF05048"/>
    </source>
</evidence>
<dbReference type="InterPro" id="IPR011050">
    <property type="entry name" value="Pectin_lyase_fold/virulence"/>
</dbReference>
<gene>
    <name evidence="3" type="ORF">JL107_12545</name>
</gene>
<dbReference type="Gene3D" id="2.160.20.10">
    <property type="entry name" value="Single-stranded right-handed beta-helix, Pectin lyase-like"/>
    <property type="match status" value="1"/>
</dbReference>
<dbReference type="SMART" id="SM00710">
    <property type="entry name" value="PbH1"/>
    <property type="match status" value="7"/>
</dbReference>
<dbReference type="EMBL" id="JAERWL010000010">
    <property type="protein sequence ID" value="MBM9477274.1"/>
    <property type="molecule type" value="Genomic_DNA"/>
</dbReference>
<dbReference type="SUPFAM" id="SSF51126">
    <property type="entry name" value="Pectin lyase-like"/>
    <property type="match status" value="1"/>
</dbReference>
<dbReference type="RefSeq" id="WP_205257397.1">
    <property type="nucleotide sequence ID" value="NZ_BAAAPV010000001.1"/>
</dbReference>
<dbReference type="InterPro" id="IPR007742">
    <property type="entry name" value="NosD_dom"/>
</dbReference>
<name>A0A938YQ12_9ACTN</name>
<evidence type="ECO:0000313" key="3">
    <source>
        <dbReference type="EMBL" id="MBM9477274.1"/>
    </source>
</evidence>
<sequence length="378" mass="38229">MRALTRRLTTAGAVVVLLTGGTVASAGAAAPVRGSAPGVTCGATLTTNTVLTRNLTCPSGNGLTLGAGVTLDLGGRTLTGPGSSGTGVVFSGAGGSALINGTVRGWQDGVTEDVDSQVVPSSIRGVRFDKARLSFTNSSPTLTGVRLTDSPVIQFQGHLVVQDSTLTRSTVKGYGASVAVSGSTIRGGGVEQSDGWSVSIESSTLDGSGYDGPPTTCWESDILVRASTVRNYVRPISPLGCSVSLQGNTFTDNRNGVMTEAGMEDGPGNAVVDGNTFRGNGIALHSSSMTVTGNTFVANTTGVLAERPETVTITGNTFSRNTSSGIRTLADGLTVGANTATNNGRYGIYAPNAHDLGGNRAYGNTLGDCVGLICAGRR</sequence>
<evidence type="ECO:0000313" key="4">
    <source>
        <dbReference type="Proteomes" id="UP000663801"/>
    </source>
</evidence>
<feature type="chain" id="PRO_5037244921" evidence="1">
    <location>
        <begin position="29"/>
        <end position="378"/>
    </location>
</feature>
<dbReference type="AlphaFoldDB" id="A0A938YQ12"/>
<feature type="signal peptide" evidence="1">
    <location>
        <begin position="1"/>
        <end position="28"/>
    </location>
</feature>
<dbReference type="InterPro" id="IPR012334">
    <property type="entry name" value="Pectin_lyas_fold"/>
</dbReference>
<organism evidence="3 4">
    <name type="scientific">Nakamurella flavida</name>
    <dbReference type="NCBI Taxonomy" id="363630"/>
    <lineage>
        <taxon>Bacteria</taxon>
        <taxon>Bacillati</taxon>
        <taxon>Actinomycetota</taxon>
        <taxon>Actinomycetes</taxon>
        <taxon>Nakamurellales</taxon>
        <taxon>Nakamurellaceae</taxon>
        <taxon>Nakamurella</taxon>
    </lineage>
</organism>
<keyword evidence="1" id="KW-0732">Signal</keyword>
<keyword evidence="4" id="KW-1185">Reference proteome</keyword>
<proteinExistence type="predicted"/>
<reference evidence="3" key="1">
    <citation type="submission" date="2021-01" db="EMBL/GenBank/DDBJ databases">
        <title>KCTC 19127 draft genome.</title>
        <authorList>
            <person name="An D."/>
        </authorList>
    </citation>
    <scope>NUCLEOTIDE SEQUENCE</scope>
    <source>
        <strain evidence="3">KCTC 19127</strain>
    </source>
</reference>